<dbReference type="OrthoDB" id="5308060at2759"/>
<proteinExistence type="predicted"/>
<feature type="compositionally biased region" description="Gly residues" evidence="1">
    <location>
        <begin position="461"/>
        <end position="470"/>
    </location>
</feature>
<dbReference type="Pfam" id="PF08643">
    <property type="entry name" value="DUF1776"/>
    <property type="match status" value="1"/>
</dbReference>
<reference evidence="2 3" key="1">
    <citation type="journal article" date="2018" name="New Phytol.">
        <title>Comparative genomics and transcriptomics depict ericoid mycorrhizal fungi as versatile saprotrophs and plant mutualists.</title>
        <authorList>
            <person name="Martino E."/>
            <person name="Morin E."/>
            <person name="Grelet G.A."/>
            <person name="Kuo A."/>
            <person name="Kohler A."/>
            <person name="Daghino S."/>
            <person name="Barry K.W."/>
            <person name="Cichocki N."/>
            <person name="Clum A."/>
            <person name="Dockter R.B."/>
            <person name="Hainaut M."/>
            <person name="Kuo R.C."/>
            <person name="LaButti K."/>
            <person name="Lindahl B.D."/>
            <person name="Lindquist E.A."/>
            <person name="Lipzen A."/>
            <person name="Khouja H.R."/>
            <person name="Magnuson J."/>
            <person name="Murat C."/>
            <person name="Ohm R.A."/>
            <person name="Singer S.W."/>
            <person name="Spatafora J.W."/>
            <person name="Wang M."/>
            <person name="Veneault-Fourrey C."/>
            <person name="Henrissat B."/>
            <person name="Grigoriev I.V."/>
            <person name="Martin F.M."/>
            <person name="Perotto S."/>
        </authorList>
    </citation>
    <scope>NUCLEOTIDE SEQUENCE [LARGE SCALE GENOMIC DNA]</scope>
    <source>
        <strain evidence="2 3">ATCC 22711</strain>
    </source>
</reference>
<protein>
    <recommendedName>
        <fullName evidence="4">DUF1776-domain-containing protein</fullName>
    </recommendedName>
</protein>
<dbReference type="InterPro" id="IPR036291">
    <property type="entry name" value="NAD(P)-bd_dom_sf"/>
</dbReference>
<dbReference type="Proteomes" id="UP000241818">
    <property type="component" value="Unassembled WGS sequence"/>
</dbReference>
<sequence length="483" mass="52205">MSADDSVFLDVLSSVPNDIRLYSNQVADYVDKHVERASNALRSALSSAPWLPESARPRPPPPPPRSFVQSAASASIYSQIYDWVSTNKIKTAIALISIGGGAYLLVRNKKSRKKRRAKKASNGARLEVVVVAGPPSEPITRSISLDLERRGFIVYVVCNTIEDEVLVQNESRPDIRPLMIDIVDSESARASIDRFTQYLQSPHAPFQGARLHRVNLRSLILIPSLTYPSSPIATLSPSTLNDLINTRLLNPILTIQTFLPLLTSNLNFGLPPTVPKPSVLVLTPSIIPSLSPAFHAPESSIVAALSSFTSVLSSELSPLSIPVTHLQLGTFDFSSFSPHNRHTPTVQSQRAETLTWDAHSRETFGRNFVAASSKGLGKGSSLRELNDAVFDAMVRGKGGTVRVGMGSKLYGFVGGWVPNGLVSWMMGVRKTRDDARGFEFGRSLITASEDGSRSTSPGSPGSIGRGGFGGSDYISVHGKESED</sequence>
<evidence type="ECO:0000256" key="1">
    <source>
        <dbReference type="SAM" id="MobiDB-lite"/>
    </source>
</evidence>
<name>A0A2T3AQW2_AMORE</name>
<dbReference type="InterPro" id="IPR013952">
    <property type="entry name" value="DUF1776_fun"/>
</dbReference>
<dbReference type="EMBL" id="KZ679018">
    <property type="protein sequence ID" value="PSS08650.1"/>
    <property type="molecule type" value="Genomic_DNA"/>
</dbReference>
<evidence type="ECO:0008006" key="4">
    <source>
        <dbReference type="Google" id="ProtNLM"/>
    </source>
</evidence>
<dbReference type="PANTHER" id="PTHR43313">
    <property type="entry name" value="SHORT-CHAIN DEHYDROGENASE/REDUCTASE FAMILY 9C"/>
    <property type="match status" value="1"/>
</dbReference>
<accession>A0A2T3AQW2</accession>
<dbReference type="PANTHER" id="PTHR43313:SF1">
    <property type="entry name" value="3BETA-HYDROXYSTEROID DEHYDROGENASE DHS-16"/>
    <property type="match status" value="1"/>
</dbReference>
<organism evidence="2 3">
    <name type="scientific">Amorphotheca resinae ATCC 22711</name>
    <dbReference type="NCBI Taxonomy" id="857342"/>
    <lineage>
        <taxon>Eukaryota</taxon>
        <taxon>Fungi</taxon>
        <taxon>Dikarya</taxon>
        <taxon>Ascomycota</taxon>
        <taxon>Pezizomycotina</taxon>
        <taxon>Leotiomycetes</taxon>
        <taxon>Helotiales</taxon>
        <taxon>Amorphothecaceae</taxon>
        <taxon>Amorphotheca</taxon>
    </lineage>
</organism>
<dbReference type="Gene3D" id="3.40.50.720">
    <property type="entry name" value="NAD(P)-binding Rossmann-like Domain"/>
    <property type="match status" value="1"/>
</dbReference>
<dbReference type="AlphaFoldDB" id="A0A2T3AQW2"/>
<dbReference type="SUPFAM" id="SSF51735">
    <property type="entry name" value="NAD(P)-binding Rossmann-fold domains"/>
    <property type="match status" value="1"/>
</dbReference>
<gene>
    <name evidence="2" type="ORF">M430DRAFT_128788</name>
</gene>
<evidence type="ECO:0000313" key="2">
    <source>
        <dbReference type="EMBL" id="PSS08650.1"/>
    </source>
</evidence>
<dbReference type="STRING" id="857342.A0A2T3AQW2"/>
<dbReference type="RefSeq" id="XP_024717048.1">
    <property type="nucleotide sequence ID" value="XM_024862080.1"/>
</dbReference>
<evidence type="ECO:0000313" key="3">
    <source>
        <dbReference type="Proteomes" id="UP000241818"/>
    </source>
</evidence>
<keyword evidence="3" id="KW-1185">Reference proteome</keyword>
<dbReference type="GeneID" id="36570161"/>
<feature type="region of interest" description="Disordered" evidence="1">
    <location>
        <begin position="447"/>
        <end position="483"/>
    </location>
</feature>
<dbReference type="InParanoid" id="A0A2T3AQW2"/>